<dbReference type="PATRIC" id="fig|1938.3.peg.1061"/>
<accession>A0A0J8CAG2</accession>
<dbReference type="Proteomes" id="UP000037432">
    <property type="component" value="Unassembled WGS sequence"/>
</dbReference>
<dbReference type="Gene3D" id="3.60.40.10">
    <property type="entry name" value="PPM-type phosphatase domain"/>
    <property type="match status" value="1"/>
</dbReference>
<proteinExistence type="predicted"/>
<gene>
    <name evidence="2" type="ORF">ACM01_12985</name>
</gene>
<evidence type="ECO:0000256" key="1">
    <source>
        <dbReference type="SAM" id="MobiDB-lite"/>
    </source>
</evidence>
<evidence type="ECO:0000313" key="2">
    <source>
        <dbReference type="EMBL" id="KMS74830.1"/>
    </source>
</evidence>
<protein>
    <recommendedName>
        <fullName evidence="4">Serine/threonine protein phosphatase</fullName>
    </recommendedName>
</protein>
<dbReference type="AlphaFoldDB" id="A0A0J8CAG2"/>
<organism evidence="2 3">
    <name type="scientific">Streptomyces viridochromogenes</name>
    <dbReference type="NCBI Taxonomy" id="1938"/>
    <lineage>
        <taxon>Bacteria</taxon>
        <taxon>Bacillati</taxon>
        <taxon>Actinomycetota</taxon>
        <taxon>Actinomycetes</taxon>
        <taxon>Kitasatosporales</taxon>
        <taxon>Streptomycetaceae</taxon>
        <taxon>Streptomyces</taxon>
    </lineage>
</organism>
<feature type="compositionally biased region" description="Pro residues" evidence="1">
    <location>
        <begin position="11"/>
        <end position="26"/>
    </location>
</feature>
<evidence type="ECO:0000313" key="3">
    <source>
        <dbReference type="Proteomes" id="UP000037432"/>
    </source>
</evidence>
<dbReference type="InterPro" id="IPR036457">
    <property type="entry name" value="PPM-type-like_dom_sf"/>
</dbReference>
<evidence type="ECO:0008006" key="4">
    <source>
        <dbReference type="Google" id="ProtNLM"/>
    </source>
</evidence>
<sequence>MTFPGRDPEVIIPPQPAHAPNSPPSRPAHLTWSATHDRLQALTVWTERRPGHGEDAEPLAAYHRPTGNGLLAVFDGAGGSGAAPAWRTPDGATHTGAWVGARVARLAAECWFQGVVDAEEPDTPERLTCCLRAVLAAAPRTARSKVTGSMRRLLPTTMAAVRYRLGDHGVRWQAVWAGDSRSYALLPGSGLHALTRDHTHEDDTLAQLRQDPPMTNVICADRPFELSAHQGEFRRPCVLLSATDGFFGYAHTPAQFECLLLETLGQARTAGEWAGLLRRAIQPITGDDASLSLVALGFDDFAQLRGAFAERYDSVVRSGYRDVPTADGPDVLRDWQDRTWESYRPTYEQLMPGVRE</sequence>
<name>A0A0J8CAG2_STRVR</name>
<dbReference type="EMBL" id="LFNT01000011">
    <property type="protein sequence ID" value="KMS74830.1"/>
    <property type="molecule type" value="Genomic_DNA"/>
</dbReference>
<feature type="region of interest" description="Disordered" evidence="1">
    <location>
        <begin position="1"/>
        <end position="27"/>
    </location>
</feature>
<comment type="caution">
    <text evidence="2">The sequence shown here is derived from an EMBL/GenBank/DDBJ whole genome shotgun (WGS) entry which is preliminary data.</text>
</comment>
<dbReference type="SUPFAM" id="SSF81606">
    <property type="entry name" value="PP2C-like"/>
    <property type="match status" value="1"/>
</dbReference>
<reference evidence="2 3" key="1">
    <citation type="submission" date="2015-06" db="EMBL/GenBank/DDBJ databases">
        <authorList>
            <person name="Ju K.-S."/>
            <person name="Doroghazi J.R."/>
            <person name="Metcalf W.W."/>
        </authorList>
    </citation>
    <scope>NUCLEOTIDE SEQUENCE [LARGE SCALE GENOMIC DNA]</scope>
    <source>
        <strain evidence="2 3">NRRL 3414</strain>
    </source>
</reference>